<evidence type="ECO:0000256" key="2">
    <source>
        <dbReference type="ARBA" id="ARBA00022448"/>
    </source>
</evidence>
<dbReference type="GO" id="GO:0016020">
    <property type="term" value="C:membrane"/>
    <property type="evidence" value="ECO:0007669"/>
    <property type="project" value="UniProtKB-SubCell"/>
</dbReference>
<dbReference type="EMBL" id="JANBVO010000048">
    <property type="protein sequence ID" value="KAJ9133720.1"/>
    <property type="molecule type" value="Genomic_DNA"/>
</dbReference>
<feature type="transmembrane region" description="Helical" evidence="7">
    <location>
        <begin position="490"/>
        <end position="508"/>
    </location>
</feature>
<evidence type="ECO:0000256" key="1">
    <source>
        <dbReference type="ARBA" id="ARBA00004141"/>
    </source>
</evidence>
<keyword evidence="4 7" id="KW-1133">Transmembrane helix</keyword>
<dbReference type="PANTHER" id="PTHR45649">
    <property type="entry name" value="AMINO-ACID PERMEASE BAT1"/>
    <property type="match status" value="1"/>
</dbReference>
<feature type="compositionally biased region" description="Basic and acidic residues" evidence="6">
    <location>
        <begin position="7"/>
        <end position="19"/>
    </location>
</feature>
<dbReference type="Proteomes" id="UP001174694">
    <property type="component" value="Unassembled WGS sequence"/>
</dbReference>
<dbReference type="PANTHER" id="PTHR45649:SF27">
    <property type="entry name" value="CHOLINE TRANSPORTER (EUROFUNG)"/>
    <property type="match status" value="1"/>
</dbReference>
<feature type="transmembrane region" description="Helical" evidence="7">
    <location>
        <begin position="384"/>
        <end position="406"/>
    </location>
</feature>
<feature type="region of interest" description="Disordered" evidence="6">
    <location>
        <begin position="1"/>
        <end position="52"/>
    </location>
</feature>
<keyword evidence="9" id="KW-1185">Reference proteome</keyword>
<dbReference type="Pfam" id="PF13520">
    <property type="entry name" value="AA_permease_2"/>
    <property type="match status" value="1"/>
</dbReference>
<feature type="transmembrane region" description="Helical" evidence="7">
    <location>
        <begin position="448"/>
        <end position="470"/>
    </location>
</feature>
<dbReference type="InterPro" id="IPR002293">
    <property type="entry name" value="AA/rel_permease1"/>
</dbReference>
<evidence type="ECO:0000313" key="8">
    <source>
        <dbReference type="EMBL" id="KAJ9133720.1"/>
    </source>
</evidence>
<comment type="caution">
    <text evidence="8">The sequence shown here is derived from an EMBL/GenBank/DDBJ whole genome shotgun (WGS) entry which is preliminary data.</text>
</comment>
<protein>
    <submittedName>
        <fullName evidence="8">Choline transport</fullName>
    </submittedName>
</protein>
<keyword evidence="5 7" id="KW-0472">Membrane</keyword>
<reference evidence="8" key="1">
    <citation type="submission" date="2022-07" db="EMBL/GenBank/DDBJ databases">
        <title>Fungi with potential for degradation of polypropylene.</title>
        <authorList>
            <person name="Gostincar C."/>
        </authorList>
    </citation>
    <scope>NUCLEOTIDE SEQUENCE</scope>
    <source>
        <strain evidence="8">EXF-13308</strain>
    </source>
</reference>
<feature type="compositionally biased region" description="Basic and acidic residues" evidence="6">
    <location>
        <begin position="43"/>
        <end position="52"/>
    </location>
</feature>
<feature type="transmembrane region" description="Helical" evidence="7">
    <location>
        <begin position="412"/>
        <end position="436"/>
    </location>
</feature>
<evidence type="ECO:0000256" key="7">
    <source>
        <dbReference type="SAM" id="Phobius"/>
    </source>
</evidence>
<sequence length="521" mass="56170">MAGSIGEVKDSNDKAKVPRDNPCGNELQRSQTLDNGDVMTADDPSRHNPETPRRQFSFISLAGIGLVVGNTWPALGGSILTSIYNGGAPGVLYEFIAASLCYFTIAATLSELASALPSSSGVYLWASVTPGEKRGRMLGYFAVQGSRANEFRRFGNLCVQMYAFQHPDFEPHAWHVFICFLIITWLACGIVCLWNSIVPHLNVAGMALIILGALATIAVCAAKTRTGPGSASNKTVWKDWSADIGYPDGFVFIAGMLNASYAMGAADAVSHLAEEIPDPAKNVPRAIGMQYLLGFVTGFAYLVAILYAITDYDAVFASGFPIGEIYAQATRRSAGAIGLLVLILLPTLLSTVGCFVTCGRTLWTLARDGAAPFPAALGRIHPGFGVPLAATLTTGVFVMLLGVIYLGSSTAFNAFVGTYVLLSTASYMAATLPYVVRRRDPGFARGAFYMRGLFGWVVVAWASLYMPVWFVVYCFPYALPTDAQSMNYSVLIWGGLTIFVAIWWVVVARHRCVKPTPRITW</sequence>
<evidence type="ECO:0000256" key="3">
    <source>
        <dbReference type="ARBA" id="ARBA00022692"/>
    </source>
</evidence>
<accession>A0AA38VHY9</accession>
<dbReference type="PIRSF" id="PIRSF006060">
    <property type="entry name" value="AA_transporter"/>
    <property type="match status" value="1"/>
</dbReference>
<gene>
    <name evidence="8" type="ORF">NKR23_g10557</name>
</gene>
<feature type="transmembrane region" description="Helical" evidence="7">
    <location>
        <begin position="203"/>
        <end position="222"/>
    </location>
</feature>
<dbReference type="AlphaFoldDB" id="A0AA38VHY9"/>
<dbReference type="GO" id="GO:0022857">
    <property type="term" value="F:transmembrane transporter activity"/>
    <property type="evidence" value="ECO:0007669"/>
    <property type="project" value="InterPro"/>
</dbReference>
<keyword evidence="2" id="KW-0813">Transport</keyword>
<feature type="transmembrane region" description="Helical" evidence="7">
    <location>
        <begin position="56"/>
        <end position="75"/>
    </location>
</feature>
<feature type="transmembrane region" description="Helical" evidence="7">
    <location>
        <begin position="95"/>
        <end position="116"/>
    </location>
</feature>
<feature type="transmembrane region" description="Helical" evidence="7">
    <location>
        <begin position="291"/>
        <end position="310"/>
    </location>
</feature>
<proteinExistence type="predicted"/>
<organism evidence="8 9">
    <name type="scientific">Pleurostoma richardsiae</name>
    <dbReference type="NCBI Taxonomy" id="41990"/>
    <lineage>
        <taxon>Eukaryota</taxon>
        <taxon>Fungi</taxon>
        <taxon>Dikarya</taxon>
        <taxon>Ascomycota</taxon>
        <taxon>Pezizomycotina</taxon>
        <taxon>Sordariomycetes</taxon>
        <taxon>Sordariomycetidae</taxon>
        <taxon>Calosphaeriales</taxon>
        <taxon>Pleurostomataceae</taxon>
        <taxon>Pleurostoma</taxon>
    </lineage>
</organism>
<evidence type="ECO:0000256" key="4">
    <source>
        <dbReference type="ARBA" id="ARBA00022989"/>
    </source>
</evidence>
<feature type="transmembrane region" description="Helical" evidence="7">
    <location>
        <begin position="336"/>
        <end position="363"/>
    </location>
</feature>
<evidence type="ECO:0000256" key="6">
    <source>
        <dbReference type="SAM" id="MobiDB-lite"/>
    </source>
</evidence>
<feature type="transmembrane region" description="Helical" evidence="7">
    <location>
        <begin position="174"/>
        <end position="197"/>
    </location>
</feature>
<evidence type="ECO:0000256" key="5">
    <source>
        <dbReference type="ARBA" id="ARBA00023136"/>
    </source>
</evidence>
<evidence type="ECO:0000313" key="9">
    <source>
        <dbReference type="Proteomes" id="UP001174694"/>
    </source>
</evidence>
<keyword evidence="3 7" id="KW-0812">Transmembrane</keyword>
<name>A0AA38VHY9_9PEZI</name>
<dbReference type="Gene3D" id="1.20.1740.10">
    <property type="entry name" value="Amino acid/polyamine transporter I"/>
    <property type="match status" value="1"/>
</dbReference>
<comment type="subcellular location">
    <subcellularLocation>
        <location evidence="1">Membrane</location>
        <topology evidence="1">Multi-pass membrane protein</topology>
    </subcellularLocation>
</comment>